<feature type="region of interest" description="Disordered" evidence="3">
    <location>
        <begin position="162"/>
        <end position="186"/>
    </location>
</feature>
<protein>
    <submittedName>
        <fullName evidence="5">Component of the polarisome</fullName>
    </submittedName>
</protein>
<evidence type="ECO:0000313" key="5">
    <source>
        <dbReference type="EMBL" id="WEW58976.1"/>
    </source>
</evidence>
<dbReference type="SMART" id="SM00555">
    <property type="entry name" value="GIT"/>
    <property type="match status" value="2"/>
</dbReference>
<feature type="region of interest" description="Disordered" evidence="3">
    <location>
        <begin position="321"/>
        <end position="341"/>
    </location>
</feature>
<feature type="compositionally biased region" description="Low complexity" evidence="3">
    <location>
        <begin position="162"/>
        <end position="171"/>
    </location>
</feature>
<dbReference type="Pfam" id="PF23742">
    <property type="entry name" value="VBS_C3G9"/>
    <property type="match status" value="1"/>
</dbReference>
<dbReference type="AlphaFoldDB" id="A0AAF0IJS0"/>
<evidence type="ECO:0000313" key="6">
    <source>
        <dbReference type="Proteomes" id="UP001219355"/>
    </source>
</evidence>
<evidence type="ECO:0000256" key="3">
    <source>
        <dbReference type="SAM" id="MobiDB-lite"/>
    </source>
</evidence>
<proteinExistence type="predicted"/>
<sequence length="948" mass="104661">MSTVSMDGSEWSGINQYQSSGKSELAISPNPGNQGNLPTPPASGNLVYNALGSNPPETNGLAPPMRSNGVSQNPSPPSSVVSGPRSRASDGTLSDQNSRRYRRMVDLLSQHYVVLDRFLQGARGNDANDMRTNRARDKLLRLSPVQFLELSTDVFDELQRRQAGAAAARAGPGPPRPDVPPHLLPRGEFHAKRNQARKRLAALQPQRFKELAMDVFCEHERRFPHLAGGNMSRRGSPAPSLRGGRFGPSPGPELNGMGRGSRGPPPGPGGRGYSPNLPGNRFPPRQGSLSAAAPTGLGINGETIPENAPYQKTFQSNTIVPNKSTLVEDDESAGFDDDEDNRRSDAFALDKVLESRRGTTTTLAGGFSERDNKKLAEAEAQVSALQSKVEELESLLKRKEKESERLGDEENKLNALEAEKLQWENLKNELTNKLLDAQNLNESLRNDLDNARRQQDAMEREMQEELEQIRLEQQKQQQQPRQKDVAVADSGDGEWKIRFDKLDREHQALKAEFQQQQEVTDQVRQQAFNALEEMRALASGSNWEQEENLTREVHRLEEEVKRWKNRYAKVKTQQRHLRSSSLGLPGHIQDATVFAKGHELAQPDGLVKDVHVTKFQIAIDELLRIARMDEPPLVLEQMKTVVVAVRLITRDIEAVHGKGDDYSQPRNRVRSRVSATANNLITASKNFANSNGLSPVSLLDAAASHLTAAIVELIRNVKIRPTSEDELAEEDELDNLAPMQSPGYFSTAPSQSRFSGNESVYSAISSPSMRSRSQTHSRIAGTRNTSTSGQSLGAGMKLGFGAGRGPDRELEELRIYLEDQTEGLVQAIQALVASIRAEDDISVVQTHITSISSVVKNVVASTDAIAQPNANPALRERAGPVVEMLSSCCRQLVDAGQRGDQVRGDPEQMREVTGKLPPIAFQIARETKELVQRVDQLEMESREEDDFR</sequence>
<gene>
    <name evidence="5" type="primary">SPA2</name>
    <name evidence="5" type="ORF">PRK78_004444</name>
</gene>
<name>A0AAF0IJS0_9EURO</name>
<feature type="domain" description="GIT Spa2 homology (SHD)" evidence="4">
    <location>
        <begin position="135"/>
        <end position="165"/>
    </location>
</feature>
<feature type="compositionally biased region" description="Polar residues" evidence="3">
    <location>
        <begin position="743"/>
        <end position="760"/>
    </location>
</feature>
<organism evidence="5 6">
    <name type="scientific">Emydomyces testavorans</name>
    <dbReference type="NCBI Taxonomy" id="2070801"/>
    <lineage>
        <taxon>Eukaryota</taxon>
        <taxon>Fungi</taxon>
        <taxon>Dikarya</taxon>
        <taxon>Ascomycota</taxon>
        <taxon>Pezizomycotina</taxon>
        <taxon>Eurotiomycetes</taxon>
        <taxon>Eurotiomycetidae</taxon>
        <taxon>Onygenales</taxon>
        <taxon>Nannizziopsiaceae</taxon>
        <taxon>Emydomyces</taxon>
    </lineage>
</organism>
<evidence type="ECO:0000259" key="4">
    <source>
        <dbReference type="SMART" id="SM00555"/>
    </source>
</evidence>
<reference evidence="5" key="1">
    <citation type="submission" date="2023-03" db="EMBL/GenBank/DDBJ databases">
        <title>Emydomyces testavorans Genome Sequence.</title>
        <authorList>
            <person name="Hoyer L."/>
        </authorList>
    </citation>
    <scope>NUCLEOTIDE SEQUENCE</scope>
    <source>
        <strain evidence="5">16-2883</strain>
    </source>
</reference>
<dbReference type="InterPro" id="IPR022018">
    <property type="entry name" value="GIT1_C"/>
</dbReference>
<dbReference type="GO" id="GO:0005826">
    <property type="term" value="C:actomyosin contractile ring"/>
    <property type="evidence" value="ECO:0007669"/>
    <property type="project" value="TreeGrafter"/>
</dbReference>
<dbReference type="PANTHER" id="PTHR21601">
    <property type="entry name" value="SPA2 PROTEIN"/>
    <property type="match status" value="1"/>
</dbReference>
<dbReference type="InterPro" id="IPR013724">
    <property type="entry name" value="GIT_SHD"/>
</dbReference>
<accession>A0AAF0IJS0</accession>
<dbReference type="InterPro" id="IPR056439">
    <property type="entry name" value="VBS_C3G9"/>
</dbReference>
<feature type="compositionally biased region" description="Polar residues" evidence="3">
    <location>
        <begin position="1"/>
        <end position="22"/>
    </location>
</feature>
<keyword evidence="2" id="KW-0175">Coiled coil</keyword>
<feature type="compositionally biased region" description="Pro residues" evidence="3">
    <location>
        <begin position="172"/>
        <end position="183"/>
    </location>
</feature>
<dbReference type="Pfam" id="PF08518">
    <property type="entry name" value="GIT_SHD"/>
    <property type="match status" value="2"/>
</dbReference>
<feature type="compositionally biased region" description="Acidic residues" evidence="3">
    <location>
        <begin position="327"/>
        <end position="339"/>
    </location>
</feature>
<dbReference type="GO" id="GO:1902716">
    <property type="term" value="C:cell cortex of growing cell tip"/>
    <property type="evidence" value="ECO:0007669"/>
    <property type="project" value="TreeGrafter"/>
</dbReference>
<keyword evidence="1" id="KW-0677">Repeat</keyword>
<dbReference type="Proteomes" id="UP001219355">
    <property type="component" value="Chromosome 2"/>
</dbReference>
<feature type="coiled-coil region" evidence="2">
    <location>
        <begin position="368"/>
        <end position="519"/>
    </location>
</feature>
<dbReference type="InterPro" id="IPR039892">
    <property type="entry name" value="Spa2/Sph1"/>
</dbReference>
<feature type="region of interest" description="Disordered" evidence="3">
    <location>
        <begin position="740"/>
        <end position="800"/>
    </location>
</feature>
<keyword evidence="6" id="KW-1185">Reference proteome</keyword>
<feature type="compositionally biased region" description="Polar residues" evidence="3">
    <location>
        <begin position="782"/>
        <end position="791"/>
    </location>
</feature>
<feature type="region of interest" description="Disordered" evidence="3">
    <location>
        <begin position="226"/>
        <end position="307"/>
    </location>
</feature>
<feature type="domain" description="GIT Spa2 homology (SHD)" evidence="4">
    <location>
        <begin position="196"/>
        <end position="226"/>
    </location>
</feature>
<evidence type="ECO:0000256" key="2">
    <source>
        <dbReference type="SAM" id="Coils"/>
    </source>
</evidence>
<feature type="region of interest" description="Disordered" evidence="3">
    <location>
        <begin position="1"/>
        <end position="98"/>
    </location>
</feature>
<dbReference type="PANTHER" id="PTHR21601:SF0">
    <property type="entry name" value="PROTEIN SPA2-RELATED"/>
    <property type="match status" value="1"/>
</dbReference>
<feature type="compositionally biased region" description="Low complexity" evidence="3">
    <location>
        <begin position="67"/>
        <end position="86"/>
    </location>
</feature>
<feature type="coiled-coil region" evidence="2">
    <location>
        <begin position="546"/>
        <end position="573"/>
    </location>
</feature>
<evidence type="ECO:0000256" key="1">
    <source>
        <dbReference type="ARBA" id="ARBA00022737"/>
    </source>
</evidence>
<dbReference type="Pfam" id="PF12205">
    <property type="entry name" value="GIT1_C"/>
    <property type="match status" value="1"/>
</dbReference>
<dbReference type="Gene3D" id="1.20.120.330">
    <property type="entry name" value="Nucleotidyltransferases domain 2"/>
    <property type="match status" value="1"/>
</dbReference>
<feature type="compositionally biased region" description="Low complexity" evidence="3">
    <location>
        <begin position="762"/>
        <end position="777"/>
    </location>
</feature>
<dbReference type="EMBL" id="CP120628">
    <property type="protein sequence ID" value="WEW58976.1"/>
    <property type="molecule type" value="Genomic_DNA"/>
</dbReference>
<dbReference type="GO" id="GO:0005078">
    <property type="term" value="F:MAP-kinase scaffold activity"/>
    <property type="evidence" value="ECO:0007669"/>
    <property type="project" value="TreeGrafter"/>
</dbReference>